<feature type="transmembrane region" description="Helical" evidence="7">
    <location>
        <begin position="42"/>
        <end position="64"/>
    </location>
</feature>
<keyword evidence="3" id="KW-1003">Cell membrane</keyword>
<evidence type="ECO:0000256" key="8">
    <source>
        <dbReference type="SAM" id="MobiDB-lite"/>
    </source>
</evidence>
<dbReference type="AlphaFoldDB" id="A0A7G6YBC0"/>
<comment type="similarity">
    <text evidence="7">Belongs to the binding-protein-dependent transport system permease family.</text>
</comment>
<evidence type="ECO:0000256" key="7">
    <source>
        <dbReference type="RuleBase" id="RU363032"/>
    </source>
</evidence>
<evidence type="ECO:0000313" key="11">
    <source>
        <dbReference type="Proteomes" id="UP000515511"/>
    </source>
</evidence>
<gene>
    <name evidence="10" type="ORF">F1C12_12035</name>
</gene>
<dbReference type="RefSeq" id="WP_185275251.1">
    <property type="nucleotide sequence ID" value="NZ_CP043641.1"/>
</dbReference>
<sequence>MTSSQVVQRPEAPAAAPAAPGRSTPKRAPRRTLTPRVRRRRWLGLAFAAPGLLFYGFVVIVPILQSVNYSFYRWDGVTTATWVGLNNYISFFTDPALVESLGHVLVLVVFFAVLPIALGLMSAALLGRGKLRGGGVYRWLLFLPQVLTSVVVAVIWKRIYGPDGPLNEALRAVGLGDLAKNWLGDFNWALPALGVIGTWTALGLCMVLFVAGVAAIPTELYEAARIDGAGPIREFFSITLPSLRGQVAVALTLTVTGALRAFDLVWITTQGGPGTSTTTPALILYRKAFLNPDVGMAAAIGIIIAIVCLGVALVITRLSEEKDA</sequence>
<feature type="transmembrane region" description="Helical" evidence="7">
    <location>
        <begin position="294"/>
        <end position="315"/>
    </location>
</feature>
<name>A0A7G6YBC0_9MICO</name>
<feature type="transmembrane region" description="Helical" evidence="7">
    <location>
        <begin position="139"/>
        <end position="156"/>
    </location>
</feature>
<dbReference type="Pfam" id="PF00528">
    <property type="entry name" value="BPD_transp_1"/>
    <property type="match status" value="1"/>
</dbReference>
<dbReference type="GO" id="GO:0005886">
    <property type="term" value="C:plasma membrane"/>
    <property type="evidence" value="ECO:0007669"/>
    <property type="project" value="UniProtKB-SubCell"/>
</dbReference>
<keyword evidence="6 7" id="KW-0472">Membrane</keyword>
<comment type="subcellular location">
    <subcellularLocation>
        <location evidence="1 7">Cell membrane</location>
        <topology evidence="1 7">Multi-pass membrane protein</topology>
    </subcellularLocation>
</comment>
<dbReference type="EMBL" id="CP043641">
    <property type="protein sequence ID" value="QNE35785.1"/>
    <property type="molecule type" value="Genomic_DNA"/>
</dbReference>
<evidence type="ECO:0000256" key="5">
    <source>
        <dbReference type="ARBA" id="ARBA00022989"/>
    </source>
</evidence>
<dbReference type="Proteomes" id="UP000515511">
    <property type="component" value="Chromosome"/>
</dbReference>
<keyword evidence="2 7" id="KW-0813">Transport</keyword>
<dbReference type="Gene3D" id="1.10.3720.10">
    <property type="entry name" value="MetI-like"/>
    <property type="match status" value="1"/>
</dbReference>
<evidence type="ECO:0000256" key="4">
    <source>
        <dbReference type="ARBA" id="ARBA00022692"/>
    </source>
</evidence>
<evidence type="ECO:0000256" key="6">
    <source>
        <dbReference type="ARBA" id="ARBA00023136"/>
    </source>
</evidence>
<feature type="transmembrane region" description="Helical" evidence="7">
    <location>
        <begin position="188"/>
        <end position="216"/>
    </location>
</feature>
<dbReference type="KEGG" id="lse:F1C12_12035"/>
<keyword evidence="4 7" id="KW-0812">Transmembrane</keyword>
<feature type="region of interest" description="Disordered" evidence="8">
    <location>
        <begin position="1"/>
        <end position="32"/>
    </location>
</feature>
<organism evidence="10 11">
    <name type="scientific">Leifsonia shinshuensis</name>
    <dbReference type="NCBI Taxonomy" id="150026"/>
    <lineage>
        <taxon>Bacteria</taxon>
        <taxon>Bacillati</taxon>
        <taxon>Actinomycetota</taxon>
        <taxon>Actinomycetes</taxon>
        <taxon>Micrococcales</taxon>
        <taxon>Microbacteriaceae</taxon>
        <taxon>Leifsonia</taxon>
    </lineage>
</organism>
<dbReference type="PANTHER" id="PTHR43227:SF11">
    <property type="entry name" value="BLL4140 PROTEIN"/>
    <property type="match status" value="1"/>
</dbReference>
<reference evidence="11" key="1">
    <citation type="submission" date="2019-09" db="EMBL/GenBank/DDBJ databases">
        <title>Antimicrobial potential of Antarctic Bacteria.</title>
        <authorList>
            <person name="Benaud N."/>
            <person name="Edwards R.J."/>
            <person name="Ferrari B.C."/>
        </authorList>
    </citation>
    <scope>NUCLEOTIDE SEQUENCE [LARGE SCALE GENOMIC DNA]</scope>
    <source>
        <strain evidence="11">INR9</strain>
    </source>
</reference>
<dbReference type="GO" id="GO:0055085">
    <property type="term" value="P:transmembrane transport"/>
    <property type="evidence" value="ECO:0007669"/>
    <property type="project" value="InterPro"/>
</dbReference>
<dbReference type="InterPro" id="IPR000515">
    <property type="entry name" value="MetI-like"/>
</dbReference>
<feature type="transmembrane region" description="Helical" evidence="7">
    <location>
        <begin position="104"/>
        <end position="127"/>
    </location>
</feature>
<keyword evidence="5 7" id="KW-1133">Transmembrane helix</keyword>
<dbReference type="SUPFAM" id="SSF161098">
    <property type="entry name" value="MetI-like"/>
    <property type="match status" value="1"/>
</dbReference>
<evidence type="ECO:0000256" key="1">
    <source>
        <dbReference type="ARBA" id="ARBA00004651"/>
    </source>
</evidence>
<dbReference type="PROSITE" id="PS50928">
    <property type="entry name" value="ABC_TM1"/>
    <property type="match status" value="1"/>
</dbReference>
<dbReference type="InterPro" id="IPR050809">
    <property type="entry name" value="UgpAE/MalFG_permease"/>
</dbReference>
<evidence type="ECO:0000313" key="10">
    <source>
        <dbReference type="EMBL" id="QNE35785.1"/>
    </source>
</evidence>
<proteinExistence type="inferred from homology"/>
<dbReference type="CDD" id="cd06261">
    <property type="entry name" value="TM_PBP2"/>
    <property type="match status" value="1"/>
</dbReference>
<evidence type="ECO:0000256" key="3">
    <source>
        <dbReference type="ARBA" id="ARBA00022475"/>
    </source>
</evidence>
<dbReference type="PANTHER" id="PTHR43227">
    <property type="entry name" value="BLL4140 PROTEIN"/>
    <property type="match status" value="1"/>
</dbReference>
<feature type="domain" description="ABC transmembrane type-1" evidence="9">
    <location>
        <begin position="101"/>
        <end position="315"/>
    </location>
</feature>
<evidence type="ECO:0000256" key="2">
    <source>
        <dbReference type="ARBA" id="ARBA00022448"/>
    </source>
</evidence>
<dbReference type="InterPro" id="IPR035906">
    <property type="entry name" value="MetI-like_sf"/>
</dbReference>
<accession>A0A7G6YBC0</accession>
<protein>
    <submittedName>
        <fullName evidence="10">Sugar ABC transporter permease</fullName>
    </submittedName>
</protein>
<evidence type="ECO:0000259" key="9">
    <source>
        <dbReference type="PROSITE" id="PS50928"/>
    </source>
</evidence>